<dbReference type="PANTHER" id="PTHR30535">
    <property type="entry name" value="VITAMIN B12-BINDING PROTEIN"/>
    <property type="match status" value="1"/>
</dbReference>
<dbReference type="InterPro" id="IPR002491">
    <property type="entry name" value="ABC_transptr_periplasmic_BD"/>
</dbReference>
<feature type="domain" description="Fe/B12 periplasmic-binding" evidence="3">
    <location>
        <begin position="53"/>
        <end position="306"/>
    </location>
</feature>
<evidence type="ECO:0000259" key="3">
    <source>
        <dbReference type="PROSITE" id="PS50983"/>
    </source>
</evidence>
<organism evidence="4 5">
    <name type="scientific">Rhodococcus spelaei</name>
    <dbReference type="NCBI Taxonomy" id="2546320"/>
    <lineage>
        <taxon>Bacteria</taxon>
        <taxon>Bacillati</taxon>
        <taxon>Actinomycetota</taxon>
        <taxon>Actinomycetes</taxon>
        <taxon>Mycobacteriales</taxon>
        <taxon>Nocardiaceae</taxon>
        <taxon>Rhodococcus</taxon>
    </lineage>
</organism>
<evidence type="ECO:0000313" key="5">
    <source>
        <dbReference type="Proteomes" id="UP000316256"/>
    </source>
</evidence>
<protein>
    <submittedName>
        <fullName evidence="4">ABC transporter substrate-binding protein</fullName>
    </submittedName>
</protein>
<proteinExistence type="inferred from homology"/>
<dbReference type="Pfam" id="PF01497">
    <property type="entry name" value="Peripla_BP_2"/>
    <property type="match status" value="1"/>
</dbReference>
<dbReference type="GO" id="GO:0071281">
    <property type="term" value="P:cellular response to iron ion"/>
    <property type="evidence" value="ECO:0007669"/>
    <property type="project" value="TreeGrafter"/>
</dbReference>
<dbReference type="EMBL" id="VIGH01000004">
    <property type="protein sequence ID" value="TQF69329.1"/>
    <property type="molecule type" value="Genomic_DNA"/>
</dbReference>
<keyword evidence="5" id="KW-1185">Reference proteome</keyword>
<dbReference type="Proteomes" id="UP000316256">
    <property type="component" value="Unassembled WGS sequence"/>
</dbReference>
<gene>
    <name evidence="4" type="ORF">FK531_11370</name>
</gene>
<dbReference type="Gene3D" id="3.40.50.1980">
    <property type="entry name" value="Nitrogenase molybdenum iron protein domain"/>
    <property type="match status" value="2"/>
</dbReference>
<dbReference type="PROSITE" id="PS50983">
    <property type="entry name" value="FE_B12_PBP"/>
    <property type="match status" value="1"/>
</dbReference>
<evidence type="ECO:0000313" key="4">
    <source>
        <dbReference type="EMBL" id="TQF69329.1"/>
    </source>
</evidence>
<dbReference type="PANTHER" id="PTHR30535:SF34">
    <property type="entry name" value="MOLYBDATE-BINDING PROTEIN MOLA"/>
    <property type="match status" value="1"/>
</dbReference>
<comment type="similarity">
    <text evidence="1">Belongs to the bacterial solute-binding protein 8 family.</text>
</comment>
<dbReference type="AlphaFoldDB" id="A0A541BAI5"/>
<accession>A0A541BAI5</accession>
<evidence type="ECO:0000256" key="2">
    <source>
        <dbReference type="ARBA" id="ARBA00022729"/>
    </source>
</evidence>
<name>A0A541BAI5_9NOCA</name>
<evidence type="ECO:0000256" key="1">
    <source>
        <dbReference type="ARBA" id="ARBA00008814"/>
    </source>
</evidence>
<dbReference type="RefSeq" id="WP_142099281.1">
    <property type="nucleotide sequence ID" value="NZ_VIGH01000004.1"/>
</dbReference>
<dbReference type="SUPFAM" id="SSF53807">
    <property type="entry name" value="Helical backbone' metal receptor"/>
    <property type="match status" value="1"/>
</dbReference>
<dbReference type="OrthoDB" id="6495095at2"/>
<reference evidence="4 5" key="1">
    <citation type="submission" date="2019-06" db="EMBL/GenBank/DDBJ databases">
        <title>Rhodococcus spaelei sp. nov., isolated from a cave.</title>
        <authorList>
            <person name="Lee S.D."/>
        </authorList>
    </citation>
    <scope>NUCLEOTIDE SEQUENCE [LARGE SCALE GENOMIC DNA]</scope>
    <source>
        <strain evidence="4 5">C9-5</strain>
    </source>
</reference>
<dbReference type="InterPro" id="IPR054828">
    <property type="entry name" value="Vit_B12_bind_prot"/>
</dbReference>
<sequence length="311" mass="31235">MLGAAVLAFTAGCAGESQDSSAPSTGDGTFLVTVQSGPADSTGTVTVGARPTKIVSLSPTATETLWAVGAGDQVVAVDDKSDYPAGVPTTDLSGYAPNVEAIIGKAPDLVIAADDPGGLVSGLKAAGVPTLLLPAAANLDEAYGQIERVGSATGHGSEATTLTASMRTQIAAAVASVPPQPKARTYFHELDDTLYTVTDKTFLGEIYGLFGLRSIAAGGGSGGDYPQLSAEYVVSADPDLIFLADGQCCGVTPDTVAARPGWSGLAAVRDKQIHVLDADLASRWGPRVVDLVRGIAAAAQTVPAAQPTPAG</sequence>
<dbReference type="CDD" id="cd01143">
    <property type="entry name" value="YvrC"/>
    <property type="match status" value="1"/>
</dbReference>
<dbReference type="NCBIfam" id="NF038402">
    <property type="entry name" value="TroA_like"/>
    <property type="match status" value="1"/>
</dbReference>
<comment type="caution">
    <text evidence="4">The sequence shown here is derived from an EMBL/GenBank/DDBJ whole genome shotgun (WGS) entry which is preliminary data.</text>
</comment>
<dbReference type="InterPro" id="IPR050902">
    <property type="entry name" value="ABC_Transporter_SBP"/>
</dbReference>
<keyword evidence="2" id="KW-0732">Signal</keyword>